<dbReference type="InterPro" id="IPR036271">
    <property type="entry name" value="Tet_transcr_reg_TetR-rel_C_sf"/>
</dbReference>
<dbReference type="InterPro" id="IPR009057">
    <property type="entry name" value="Homeodomain-like_sf"/>
</dbReference>
<dbReference type="InterPro" id="IPR041583">
    <property type="entry name" value="TetR_C_31"/>
</dbReference>
<keyword evidence="1 2" id="KW-0238">DNA-binding</keyword>
<organism evidence="4 5">
    <name type="scientific">Actinocatenispora sera</name>
    <dbReference type="NCBI Taxonomy" id="390989"/>
    <lineage>
        <taxon>Bacteria</taxon>
        <taxon>Bacillati</taxon>
        <taxon>Actinomycetota</taxon>
        <taxon>Actinomycetes</taxon>
        <taxon>Micromonosporales</taxon>
        <taxon>Micromonosporaceae</taxon>
        <taxon>Actinocatenispora</taxon>
    </lineage>
</organism>
<dbReference type="AlphaFoldDB" id="A0A810L7J3"/>
<protein>
    <recommendedName>
        <fullName evidence="3">HTH tetR-type domain-containing protein</fullName>
    </recommendedName>
</protein>
<dbReference type="EMBL" id="AP023354">
    <property type="protein sequence ID" value="BCJ30592.1"/>
    <property type="molecule type" value="Genomic_DNA"/>
</dbReference>
<dbReference type="KEGG" id="aser:Asera_47000"/>
<evidence type="ECO:0000256" key="1">
    <source>
        <dbReference type="ARBA" id="ARBA00023125"/>
    </source>
</evidence>
<accession>A0A810L7J3</accession>
<dbReference type="SUPFAM" id="SSF46689">
    <property type="entry name" value="Homeodomain-like"/>
    <property type="match status" value="1"/>
</dbReference>
<evidence type="ECO:0000313" key="5">
    <source>
        <dbReference type="Proteomes" id="UP000680750"/>
    </source>
</evidence>
<feature type="domain" description="HTH tetR-type" evidence="3">
    <location>
        <begin position="3"/>
        <end position="63"/>
    </location>
</feature>
<reference evidence="4" key="1">
    <citation type="submission" date="2020-08" db="EMBL/GenBank/DDBJ databases">
        <title>Whole genome shotgun sequence of Actinocatenispora sera NBRC 101916.</title>
        <authorList>
            <person name="Komaki H."/>
            <person name="Tamura T."/>
        </authorList>
    </citation>
    <scope>NUCLEOTIDE SEQUENCE</scope>
    <source>
        <strain evidence="4">NBRC 101916</strain>
    </source>
</reference>
<dbReference type="InterPro" id="IPR001647">
    <property type="entry name" value="HTH_TetR"/>
</dbReference>
<dbReference type="Proteomes" id="UP000680750">
    <property type="component" value="Chromosome"/>
</dbReference>
<feature type="DNA-binding region" description="H-T-H motif" evidence="2">
    <location>
        <begin position="26"/>
        <end position="45"/>
    </location>
</feature>
<dbReference type="Pfam" id="PF17940">
    <property type="entry name" value="TetR_C_31"/>
    <property type="match status" value="1"/>
</dbReference>
<dbReference type="Gene3D" id="1.10.357.10">
    <property type="entry name" value="Tetracycline Repressor, domain 2"/>
    <property type="match status" value="1"/>
</dbReference>
<gene>
    <name evidence="4" type="ORF">Asera_47000</name>
</gene>
<dbReference type="SUPFAM" id="SSF48498">
    <property type="entry name" value="Tetracyclin repressor-like, C-terminal domain"/>
    <property type="match status" value="1"/>
</dbReference>
<dbReference type="GO" id="GO:0003677">
    <property type="term" value="F:DNA binding"/>
    <property type="evidence" value="ECO:0007669"/>
    <property type="project" value="UniProtKB-UniRule"/>
</dbReference>
<evidence type="ECO:0000313" key="4">
    <source>
        <dbReference type="EMBL" id="BCJ30592.1"/>
    </source>
</evidence>
<evidence type="ECO:0000259" key="3">
    <source>
        <dbReference type="PROSITE" id="PS50977"/>
    </source>
</evidence>
<name>A0A810L7J3_9ACTN</name>
<proteinExistence type="predicted"/>
<keyword evidence="5" id="KW-1185">Reference proteome</keyword>
<sequence>MVTERRQRICDAAIDVLGAGGSRRLTHRAVDAAAGLPLGSTSNVFRTRDALLAGVLDRLLERETAGWQQLTTAGMPRDVGTFAALLAGLIEELTGPQRMLTLARQAIFHEAAFRPELQRRIDAAQRDLLTWGGGWLAALGSTRPERDLRALLALIDGVLMLRLANPHDAPPTAPMFVALLRGLRADVS</sequence>
<dbReference type="RefSeq" id="WP_245623622.1">
    <property type="nucleotide sequence ID" value="NZ_JOEG01000012.1"/>
</dbReference>
<evidence type="ECO:0000256" key="2">
    <source>
        <dbReference type="PROSITE-ProRule" id="PRU00335"/>
    </source>
</evidence>
<dbReference type="PROSITE" id="PS50977">
    <property type="entry name" value="HTH_TETR_2"/>
    <property type="match status" value="1"/>
</dbReference>